<accession>A0A7M5WYN7</accession>
<dbReference type="Proteomes" id="UP000594262">
    <property type="component" value="Unplaced"/>
</dbReference>
<dbReference type="GeneID" id="136823002"/>
<protein>
    <submittedName>
        <fullName evidence="2">Uncharacterized protein</fullName>
    </submittedName>
</protein>
<organism evidence="2 3">
    <name type="scientific">Clytia hemisphaerica</name>
    <dbReference type="NCBI Taxonomy" id="252671"/>
    <lineage>
        <taxon>Eukaryota</taxon>
        <taxon>Metazoa</taxon>
        <taxon>Cnidaria</taxon>
        <taxon>Hydrozoa</taxon>
        <taxon>Hydroidolina</taxon>
        <taxon>Leptothecata</taxon>
        <taxon>Obeliida</taxon>
        <taxon>Clytiidae</taxon>
        <taxon>Clytia</taxon>
    </lineage>
</organism>
<keyword evidence="3" id="KW-1185">Reference proteome</keyword>
<feature type="region of interest" description="Disordered" evidence="1">
    <location>
        <begin position="1"/>
        <end position="25"/>
    </location>
</feature>
<feature type="compositionally biased region" description="Basic and acidic residues" evidence="1">
    <location>
        <begin position="9"/>
        <end position="19"/>
    </location>
</feature>
<reference evidence="2" key="1">
    <citation type="submission" date="2021-01" db="UniProtKB">
        <authorList>
            <consortium name="EnsemblMetazoa"/>
        </authorList>
    </citation>
    <scope>IDENTIFICATION</scope>
</reference>
<evidence type="ECO:0000313" key="2">
    <source>
        <dbReference type="EnsemblMetazoa" id="CLYHEMP014620.1"/>
    </source>
</evidence>
<dbReference type="EnsemblMetazoa" id="CLYHEMT014620.1">
    <property type="protein sequence ID" value="CLYHEMP014620.1"/>
    <property type="gene ID" value="CLYHEMG014620"/>
</dbReference>
<evidence type="ECO:0000256" key="1">
    <source>
        <dbReference type="SAM" id="MobiDB-lite"/>
    </source>
</evidence>
<sequence length="112" mass="12620">MFDLIDDLNPDKWEDKGSPPDDLESIPEFNQYVNCHIVTRKPAPSPITEITYVAADEAGKNTKQVILKDTKVKDPLKNVRHFRAVLVPVTGGEENVFEATAVLLDMDWVVKK</sequence>
<name>A0A7M5WYN7_9CNID</name>
<dbReference type="RefSeq" id="XP_066935412.1">
    <property type="nucleotide sequence ID" value="XM_067079311.1"/>
</dbReference>
<evidence type="ECO:0000313" key="3">
    <source>
        <dbReference type="Proteomes" id="UP000594262"/>
    </source>
</evidence>
<proteinExistence type="predicted"/>
<dbReference type="AlphaFoldDB" id="A0A7M5WYN7"/>